<dbReference type="EMBL" id="BK032525">
    <property type="protein sequence ID" value="DAF45902.1"/>
    <property type="molecule type" value="Genomic_DNA"/>
</dbReference>
<organism evidence="1">
    <name type="scientific">Podoviridae sp. ctYKD14</name>
    <dbReference type="NCBI Taxonomy" id="2827740"/>
    <lineage>
        <taxon>Viruses</taxon>
        <taxon>Duplodnaviria</taxon>
        <taxon>Heunggongvirae</taxon>
        <taxon>Uroviricota</taxon>
        <taxon>Caudoviricetes</taxon>
    </lineage>
</organism>
<name>A0A8S5S4Q0_9CAUD</name>
<protein>
    <submittedName>
        <fullName evidence="1">Tailspike protein</fullName>
    </submittedName>
</protein>
<accession>A0A8S5S4Q0</accession>
<proteinExistence type="predicted"/>
<reference evidence="1" key="1">
    <citation type="journal article" date="2021" name="Proc. Natl. Acad. Sci. U.S.A.">
        <title>A Catalog of Tens of Thousands of Viruses from Human Metagenomes Reveals Hidden Associations with Chronic Diseases.</title>
        <authorList>
            <person name="Tisza M.J."/>
            <person name="Buck C.B."/>
        </authorList>
    </citation>
    <scope>NUCLEOTIDE SEQUENCE</scope>
    <source>
        <strain evidence="1">CtYKD14</strain>
    </source>
</reference>
<sequence>MTISTSNRRAGPYLGDGSQTAFPFTFKVFAAGDVRAFVADNQGKERALTYGADYRVTLHDNQEARPGGQLTLTVALATGEKLAIGSQTAIVQEKTFTNQGGFYPTLLNDGFDRLTVICQELQAQLARAMLAPVNATVTPSFPLPDAKKYLRWSDDGSTLVNDAFDVDAIYHRLNAFEASVNASIGRMEQKLEATQVQQLLEQARKLAGDLKQIDVARLLALEGRINNTTAELRALVATYDDRIKQNNILALAGL</sequence>
<evidence type="ECO:0000313" key="1">
    <source>
        <dbReference type="EMBL" id="DAF45902.1"/>
    </source>
</evidence>